<dbReference type="RefSeq" id="WP_143016552.1">
    <property type="nucleotide sequence ID" value="NZ_CADERL010000005.1"/>
</dbReference>
<dbReference type="EMBL" id="FNCJ01000003">
    <property type="protein sequence ID" value="SDG49367.1"/>
    <property type="molecule type" value="Genomic_DNA"/>
</dbReference>
<evidence type="ECO:0000313" key="2">
    <source>
        <dbReference type="EMBL" id="SDG49367.1"/>
    </source>
</evidence>
<organism evidence="2 3">
    <name type="scientific">Paraburkholderia phenazinium</name>
    <dbReference type="NCBI Taxonomy" id="60549"/>
    <lineage>
        <taxon>Bacteria</taxon>
        <taxon>Pseudomonadati</taxon>
        <taxon>Pseudomonadota</taxon>
        <taxon>Betaproteobacteria</taxon>
        <taxon>Burkholderiales</taxon>
        <taxon>Burkholderiaceae</taxon>
        <taxon>Paraburkholderia</taxon>
    </lineage>
</organism>
<sequence>MPPSDAGLLTAVLDAVAQRGSLVPNDWTNVVSFVSLRPPDRFDRDAFERLRSMMKVGYGLELTVVGGAYGCFKLFVRVEHSPDGKATTVEVDSNTQPDPDLLGIVLRQIMNSPSLRKELAEAGIAKVQTREVTYDVRTEERSPGHGGDRPIIIVNGPVGSIGNENTISGTDISAGQDRPPASRDSRKPGQEM</sequence>
<evidence type="ECO:0000256" key="1">
    <source>
        <dbReference type="SAM" id="MobiDB-lite"/>
    </source>
</evidence>
<reference evidence="2 3" key="1">
    <citation type="submission" date="2016-10" db="EMBL/GenBank/DDBJ databases">
        <authorList>
            <person name="de Groot N.N."/>
        </authorList>
    </citation>
    <scope>NUCLEOTIDE SEQUENCE [LARGE SCALE GENOMIC DNA]</scope>
    <source>
        <strain evidence="2 3">LMG 2247</strain>
    </source>
</reference>
<accession>A0A1G7UPF5</accession>
<dbReference type="AlphaFoldDB" id="A0A1G7UPF5"/>
<feature type="compositionally biased region" description="Polar residues" evidence="1">
    <location>
        <begin position="162"/>
        <end position="173"/>
    </location>
</feature>
<feature type="compositionally biased region" description="Basic and acidic residues" evidence="1">
    <location>
        <begin position="180"/>
        <end position="192"/>
    </location>
</feature>
<protein>
    <submittedName>
        <fullName evidence="2">Uncharacterized protein</fullName>
    </submittedName>
</protein>
<feature type="region of interest" description="Disordered" evidence="1">
    <location>
        <begin position="156"/>
        <end position="192"/>
    </location>
</feature>
<dbReference type="OrthoDB" id="9128421at2"/>
<name>A0A1G7UPF5_9BURK</name>
<gene>
    <name evidence="2" type="ORF">SAMN05216466_103545</name>
</gene>
<evidence type="ECO:0000313" key="3">
    <source>
        <dbReference type="Proteomes" id="UP000199706"/>
    </source>
</evidence>
<proteinExistence type="predicted"/>
<dbReference type="Proteomes" id="UP000199706">
    <property type="component" value="Unassembled WGS sequence"/>
</dbReference>